<feature type="compositionally biased region" description="Basic and acidic residues" evidence="1">
    <location>
        <begin position="58"/>
        <end position="80"/>
    </location>
</feature>
<comment type="caution">
    <text evidence="3">The sequence shown here is derived from an EMBL/GenBank/DDBJ whole genome shotgun (WGS) entry which is preliminary data.</text>
</comment>
<proteinExistence type="predicted"/>
<evidence type="ECO:0008006" key="5">
    <source>
        <dbReference type="Google" id="ProtNLM"/>
    </source>
</evidence>
<dbReference type="AlphaFoldDB" id="A0A7Y4LD54"/>
<feature type="compositionally biased region" description="Basic and acidic residues" evidence="1">
    <location>
        <begin position="41"/>
        <end position="51"/>
    </location>
</feature>
<keyword evidence="2" id="KW-0732">Signal</keyword>
<protein>
    <recommendedName>
        <fullName evidence="5">Low-complexity protein</fullName>
    </recommendedName>
</protein>
<dbReference type="EMBL" id="JABGBO010000009">
    <property type="protein sequence ID" value="NOL50241.1"/>
    <property type="molecule type" value="Genomic_DNA"/>
</dbReference>
<feature type="chain" id="PRO_5031470725" description="Low-complexity protein" evidence="2">
    <location>
        <begin position="25"/>
        <end position="80"/>
    </location>
</feature>
<evidence type="ECO:0000313" key="4">
    <source>
        <dbReference type="Proteomes" id="UP000541421"/>
    </source>
</evidence>
<feature type="signal peptide" evidence="2">
    <location>
        <begin position="1"/>
        <end position="24"/>
    </location>
</feature>
<keyword evidence="4" id="KW-1185">Reference proteome</keyword>
<dbReference type="RefSeq" id="WP_171589218.1">
    <property type="nucleotide sequence ID" value="NZ_JABGBO010000009.1"/>
</dbReference>
<evidence type="ECO:0000313" key="3">
    <source>
        <dbReference type="EMBL" id="NOL50241.1"/>
    </source>
</evidence>
<gene>
    <name evidence="3" type="ORF">HKX40_08880</name>
</gene>
<evidence type="ECO:0000256" key="2">
    <source>
        <dbReference type="SAM" id="SignalP"/>
    </source>
</evidence>
<organism evidence="3 4">
    <name type="scientific">Pelistega europaea</name>
    <dbReference type="NCBI Taxonomy" id="106147"/>
    <lineage>
        <taxon>Bacteria</taxon>
        <taxon>Pseudomonadati</taxon>
        <taxon>Pseudomonadota</taxon>
        <taxon>Betaproteobacteria</taxon>
        <taxon>Burkholderiales</taxon>
        <taxon>Alcaligenaceae</taxon>
        <taxon>Pelistega</taxon>
    </lineage>
</organism>
<reference evidence="3 4" key="1">
    <citation type="submission" date="2020-05" db="EMBL/GenBank/DDBJ databases">
        <authorList>
            <person name="Niu N."/>
        </authorList>
    </citation>
    <scope>NUCLEOTIDE SEQUENCE [LARGE SCALE GENOMIC DNA]</scope>
    <source>
        <strain evidence="3 4">LMG10982</strain>
    </source>
</reference>
<feature type="region of interest" description="Disordered" evidence="1">
    <location>
        <begin position="41"/>
        <end position="80"/>
    </location>
</feature>
<name>A0A7Y4LD54_9BURK</name>
<evidence type="ECO:0000256" key="1">
    <source>
        <dbReference type="SAM" id="MobiDB-lite"/>
    </source>
</evidence>
<dbReference type="Proteomes" id="UP000541421">
    <property type="component" value="Unassembled WGS sequence"/>
</dbReference>
<accession>A0A7Y4LD54</accession>
<sequence>MKKSATLVALAGVLAAFGSQAVMAEEKPAAQMAKKEMKEAGCGADHSKANEGKCGASQDKKVEKMGKSAEGKCGEGKCGS</sequence>